<proteinExistence type="predicted"/>
<dbReference type="GO" id="GO:0038024">
    <property type="term" value="F:cargo receptor activity"/>
    <property type="evidence" value="ECO:0007669"/>
    <property type="project" value="TreeGrafter"/>
</dbReference>
<feature type="compositionally biased region" description="Low complexity" evidence="1">
    <location>
        <begin position="41"/>
        <end position="57"/>
    </location>
</feature>
<protein>
    <submittedName>
        <fullName evidence="2">DAB2 protein</fullName>
    </submittedName>
</protein>
<feature type="compositionally biased region" description="Polar residues" evidence="1">
    <location>
        <begin position="72"/>
        <end position="82"/>
    </location>
</feature>
<dbReference type="GO" id="GO:0045807">
    <property type="term" value="P:positive regulation of endocytosis"/>
    <property type="evidence" value="ECO:0007669"/>
    <property type="project" value="TreeGrafter"/>
</dbReference>
<dbReference type="GO" id="GO:0006898">
    <property type="term" value="P:receptor-mediated endocytosis"/>
    <property type="evidence" value="ECO:0007669"/>
    <property type="project" value="TreeGrafter"/>
</dbReference>
<dbReference type="OrthoDB" id="10069833at2759"/>
<keyword evidence="3" id="KW-1185">Reference proteome</keyword>
<comment type="caution">
    <text evidence="2">The sequence shown here is derived from an EMBL/GenBank/DDBJ whole genome shotgun (WGS) entry which is preliminary data.</text>
</comment>
<dbReference type="GO" id="GO:0035615">
    <property type="term" value="F:clathrin adaptor activity"/>
    <property type="evidence" value="ECO:0007669"/>
    <property type="project" value="TreeGrafter"/>
</dbReference>
<evidence type="ECO:0000313" key="2">
    <source>
        <dbReference type="EMBL" id="NXN93024.1"/>
    </source>
</evidence>
<evidence type="ECO:0000256" key="1">
    <source>
        <dbReference type="SAM" id="MobiDB-lite"/>
    </source>
</evidence>
<sequence length="456" mass="49006">EAKEILLVDLNSEIETKQTFTKEDLFLNGITTCLPQPKPQTPLLSESSISTSLSFFPTPNPDPFSDDPFTHPDQSATPSCVSLKSADQKKESPSTLAAVHNGASNGDTDYFGKEFDQISNRTGKPEALTNPWQLPIKLHATRTPNAVTEEEHNGFLKGPSNLSVEGPSLQNGVKLGSESNIQLMSHEPVTISPPPQSSKPGRGRRSVKTASSDFFSSDFFLSAPENSSLNLLAQKGPLPPTSLDLFIPPSTLPPMVTIGGLPVTPSPWSTSTTFNQTASIFPGSVMPAPPLAFGNQTVPIWNQPTSFGAASQQPSSMWAQSKAPSIWAQPSTSVRPFQSHVFPPSPPSSQTSSVVPSMSTTKPLQPPPKELSKKESDAFIALDPLGDKEMKDVKEMFKDFQISKPPAVPARRGEQQNLSELSTAVQQQGMLPAEDLFESKAKLDPFSSSSVSSNNP</sequence>
<organism evidence="2 3">
    <name type="scientific">Rhinopomastus cyanomelas</name>
    <name type="common">Common scimitarbill</name>
    <dbReference type="NCBI Taxonomy" id="113115"/>
    <lineage>
        <taxon>Eukaryota</taxon>
        <taxon>Metazoa</taxon>
        <taxon>Chordata</taxon>
        <taxon>Craniata</taxon>
        <taxon>Vertebrata</taxon>
        <taxon>Euteleostomi</taxon>
        <taxon>Archelosauria</taxon>
        <taxon>Archosauria</taxon>
        <taxon>Dinosauria</taxon>
        <taxon>Saurischia</taxon>
        <taxon>Theropoda</taxon>
        <taxon>Coelurosauria</taxon>
        <taxon>Aves</taxon>
        <taxon>Neognathae</taxon>
        <taxon>Neoaves</taxon>
        <taxon>Telluraves</taxon>
        <taxon>Coraciimorphae</taxon>
        <taxon>Bucerotiformes</taxon>
        <taxon>Rhinopomastidae</taxon>
        <taxon>Rhinopomastus</taxon>
    </lineage>
</organism>
<feature type="region of interest" description="Disordered" evidence="1">
    <location>
        <begin position="404"/>
        <end position="456"/>
    </location>
</feature>
<feature type="region of interest" description="Disordered" evidence="1">
    <location>
        <begin position="186"/>
        <end position="208"/>
    </location>
</feature>
<feature type="compositionally biased region" description="Low complexity" evidence="1">
    <location>
        <begin position="447"/>
        <end position="456"/>
    </location>
</feature>
<feature type="region of interest" description="Disordered" evidence="1">
    <location>
        <begin position="147"/>
        <end position="174"/>
    </location>
</feature>
<feature type="non-terminal residue" evidence="2">
    <location>
        <position position="1"/>
    </location>
</feature>
<dbReference type="PANTHER" id="PTHR47695:SF5">
    <property type="entry name" value="DISABLED HOMOLOG 2"/>
    <property type="match status" value="1"/>
</dbReference>
<dbReference type="Proteomes" id="UP000565785">
    <property type="component" value="Unassembled WGS sequence"/>
</dbReference>
<dbReference type="GO" id="GO:0010718">
    <property type="term" value="P:positive regulation of epithelial to mesenchymal transition"/>
    <property type="evidence" value="ECO:0007669"/>
    <property type="project" value="TreeGrafter"/>
</dbReference>
<dbReference type="GO" id="GO:0090090">
    <property type="term" value="P:negative regulation of canonical Wnt signaling pathway"/>
    <property type="evidence" value="ECO:0007669"/>
    <property type="project" value="TreeGrafter"/>
</dbReference>
<dbReference type="EMBL" id="VXBP01001630">
    <property type="protein sequence ID" value="NXN93024.1"/>
    <property type="molecule type" value="Genomic_DNA"/>
</dbReference>
<dbReference type="GO" id="GO:0005905">
    <property type="term" value="C:clathrin-coated pit"/>
    <property type="evidence" value="ECO:0007669"/>
    <property type="project" value="TreeGrafter"/>
</dbReference>
<feature type="region of interest" description="Disordered" evidence="1">
    <location>
        <begin position="335"/>
        <end position="377"/>
    </location>
</feature>
<dbReference type="AlphaFoldDB" id="A0A7L1MZN7"/>
<feature type="compositionally biased region" description="Polar residues" evidence="1">
    <location>
        <begin position="160"/>
        <end position="174"/>
    </location>
</feature>
<feature type="compositionally biased region" description="Low complexity" evidence="1">
    <location>
        <begin position="348"/>
        <end position="363"/>
    </location>
</feature>
<feature type="non-terminal residue" evidence="2">
    <location>
        <position position="456"/>
    </location>
</feature>
<feature type="compositionally biased region" description="Polar residues" evidence="1">
    <location>
        <begin position="415"/>
        <end position="429"/>
    </location>
</feature>
<accession>A0A7L1MZN7</accession>
<evidence type="ECO:0000313" key="3">
    <source>
        <dbReference type="Proteomes" id="UP000565785"/>
    </source>
</evidence>
<gene>
    <name evidence="2" type="primary">Dab2</name>
    <name evidence="2" type="ORF">RHICYA_R12031</name>
</gene>
<name>A0A7L1MZN7_RHICY</name>
<dbReference type="PANTHER" id="PTHR47695">
    <property type="entry name" value="PID DOMAIN-CONTAINING PROTEIN"/>
    <property type="match status" value="1"/>
</dbReference>
<reference evidence="2 3" key="1">
    <citation type="submission" date="2019-09" db="EMBL/GenBank/DDBJ databases">
        <title>Bird 10,000 Genomes (B10K) Project - Family phase.</title>
        <authorList>
            <person name="Zhang G."/>
        </authorList>
    </citation>
    <scope>NUCLEOTIDE SEQUENCE [LARGE SCALE GENOMIC DNA]</scope>
    <source>
        <strain evidence="2">B10K-DU-002-35</strain>
        <tissue evidence="2">Muscle</tissue>
    </source>
</reference>
<dbReference type="GO" id="GO:0005737">
    <property type="term" value="C:cytoplasm"/>
    <property type="evidence" value="ECO:0007669"/>
    <property type="project" value="TreeGrafter"/>
</dbReference>
<feature type="region of interest" description="Disordered" evidence="1">
    <location>
        <begin position="34"/>
        <end position="111"/>
    </location>
</feature>